<reference evidence="1 2" key="1">
    <citation type="submission" date="2014-10" db="EMBL/GenBank/DDBJ databases">
        <title>Genome sequence of Ponticoccus sp. strain UMTAT08 isolated from clonal culture of toxic dinoflagellate Alexandrium tamiyavanichii.</title>
        <authorList>
            <person name="Gan H.Y."/>
            <person name="Muhd D.-D."/>
            <person name="Mohd Noor M.E."/>
            <person name="Yeong Y.S."/>
            <person name="Usup G."/>
        </authorList>
    </citation>
    <scope>NUCLEOTIDE SEQUENCE [LARGE SCALE GENOMIC DNA]</scope>
    <source>
        <strain evidence="1 2">UMTAT08</strain>
    </source>
</reference>
<dbReference type="InterPro" id="IPR029068">
    <property type="entry name" value="Glyas_Bleomycin-R_OHBP_Dase"/>
</dbReference>
<protein>
    <submittedName>
        <fullName evidence="1">Glyoxalase-like domain protein</fullName>
    </submittedName>
</protein>
<organism evidence="1 2">
    <name type="scientific">Mameliella alba</name>
    <dbReference type="NCBI Taxonomy" id="561184"/>
    <lineage>
        <taxon>Bacteria</taxon>
        <taxon>Pseudomonadati</taxon>
        <taxon>Pseudomonadota</taxon>
        <taxon>Alphaproteobacteria</taxon>
        <taxon>Rhodobacterales</taxon>
        <taxon>Roseobacteraceae</taxon>
        <taxon>Mameliella</taxon>
    </lineage>
</organism>
<dbReference type="Gene3D" id="3.10.180.10">
    <property type="entry name" value="2,3-Dihydroxybiphenyl 1,2-Dioxygenase, domain 1"/>
    <property type="match status" value="1"/>
</dbReference>
<sequence>MTRGYLEHVAIRVQSLTPHLAFFRDVFGMEIRDEKMIGGLRQVWVTGGIQFIEDPDFIGPEGRFAHLGIFVEDLDAALDAALSHDVTVLPKGRNWLLLPDGLEVELDQAQGDAVARALAVDARNG</sequence>
<proteinExistence type="predicted"/>
<dbReference type="InterPro" id="IPR037523">
    <property type="entry name" value="VOC_core"/>
</dbReference>
<dbReference type="SUPFAM" id="SSF54593">
    <property type="entry name" value="Glyoxalase/Bleomycin resistance protein/Dihydroxybiphenyl dioxygenase"/>
    <property type="match status" value="1"/>
</dbReference>
<dbReference type="InterPro" id="IPR004360">
    <property type="entry name" value="Glyas_Fos-R_dOase_dom"/>
</dbReference>
<evidence type="ECO:0000313" key="2">
    <source>
        <dbReference type="Proteomes" id="UP000030960"/>
    </source>
</evidence>
<dbReference type="RefSeq" id="WP_043145579.1">
    <property type="nucleotide sequence ID" value="NZ_AP022337.1"/>
</dbReference>
<dbReference type="AlphaFoldDB" id="A0A0B3SJI1"/>
<dbReference type="Proteomes" id="UP000030960">
    <property type="component" value="Unassembled WGS sequence"/>
</dbReference>
<comment type="caution">
    <text evidence="1">The sequence shown here is derived from an EMBL/GenBank/DDBJ whole genome shotgun (WGS) entry which is preliminary data.</text>
</comment>
<dbReference type="EMBL" id="JSUQ01000022">
    <property type="protein sequence ID" value="KHQ50729.1"/>
    <property type="molecule type" value="Genomic_DNA"/>
</dbReference>
<name>A0A0B3SJI1_9RHOB</name>
<dbReference type="OrthoDB" id="6874672at2"/>
<keyword evidence="2" id="KW-1185">Reference proteome</keyword>
<gene>
    <name evidence="1" type="ORF">OA50_04653</name>
</gene>
<dbReference type="STRING" id="561184.SAMN05216376_111104"/>
<dbReference type="Pfam" id="PF00903">
    <property type="entry name" value="Glyoxalase"/>
    <property type="match status" value="1"/>
</dbReference>
<evidence type="ECO:0000313" key="1">
    <source>
        <dbReference type="EMBL" id="KHQ50729.1"/>
    </source>
</evidence>
<accession>A0A0B3SJI1</accession>
<dbReference type="PROSITE" id="PS51819">
    <property type="entry name" value="VOC"/>
    <property type="match status" value="1"/>
</dbReference>